<dbReference type="InterPro" id="IPR041490">
    <property type="entry name" value="KstR2_TetR_C"/>
</dbReference>
<dbReference type="GO" id="GO:0000976">
    <property type="term" value="F:transcription cis-regulatory region binding"/>
    <property type="evidence" value="ECO:0007669"/>
    <property type="project" value="TreeGrafter"/>
</dbReference>
<proteinExistence type="predicted"/>
<evidence type="ECO:0000313" key="7">
    <source>
        <dbReference type="EMBL" id="BCJ29995.1"/>
    </source>
</evidence>
<evidence type="ECO:0000259" key="6">
    <source>
        <dbReference type="PROSITE" id="PS50977"/>
    </source>
</evidence>
<dbReference type="PRINTS" id="PR00455">
    <property type="entry name" value="HTHTETR"/>
</dbReference>
<keyword evidence="2 4" id="KW-0238">DNA-binding</keyword>
<feature type="domain" description="HTH tetR-type" evidence="6">
    <location>
        <begin position="8"/>
        <end position="68"/>
    </location>
</feature>
<evidence type="ECO:0000256" key="2">
    <source>
        <dbReference type="ARBA" id="ARBA00023125"/>
    </source>
</evidence>
<dbReference type="Gene3D" id="1.10.10.60">
    <property type="entry name" value="Homeodomain-like"/>
    <property type="match status" value="1"/>
</dbReference>
<dbReference type="InterPro" id="IPR050109">
    <property type="entry name" value="HTH-type_TetR-like_transc_reg"/>
</dbReference>
<feature type="region of interest" description="Disordered" evidence="5">
    <location>
        <begin position="194"/>
        <end position="238"/>
    </location>
</feature>
<organism evidence="7 8">
    <name type="scientific">Actinocatenispora sera</name>
    <dbReference type="NCBI Taxonomy" id="390989"/>
    <lineage>
        <taxon>Bacteria</taxon>
        <taxon>Bacillati</taxon>
        <taxon>Actinomycetota</taxon>
        <taxon>Actinomycetes</taxon>
        <taxon>Micromonosporales</taxon>
        <taxon>Micromonosporaceae</taxon>
        <taxon>Actinocatenispora</taxon>
    </lineage>
</organism>
<dbReference type="PANTHER" id="PTHR30055:SF238">
    <property type="entry name" value="MYCOFACTOCIN BIOSYNTHESIS TRANSCRIPTIONAL REGULATOR MFTR-RELATED"/>
    <property type="match status" value="1"/>
</dbReference>
<dbReference type="Gene3D" id="1.10.357.10">
    <property type="entry name" value="Tetracycline Repressor, domain 2"/>
    <property type="match status" value="1"/>
</dbReference>
<dbReference type="Pfam" id="PF17932">
    <property type="entry name" value="TetR_C_24"/>
    <property type="match status" value="1"/>
</dbReference>
<dbReference type="PROSITE" id="PS50977">
    <property type="entry name" value="HTH_TETR_2"/>
    <property type="match status" value="1"/>
</dbReference>
<evidence type="ECO:0000256" key="1">
    <source>
        <dbReference type="ARBA" id="ARBA00023015"/>
    </source>
</evidence>
<name>A0A810L525_9ACTN</name>
<dbReference type="InterPro" id="IPR036271">
    <property type="entry name" value="Tet_transcr_reg_TetR-rel_C_sf"/>
</dbReference>
<dbReference type="Proteomes" id="UP000680750">
    <property type="component" value="Chromosome"/>
</dbReference>
<keyword evidence="8" id="KW-1185">Reference proteome</keyword>
<dbReference type="Pfam" id="PF00440">
    <property type="entry name" value="TetR_N"/>
    <property type="match status" value="1"/>
</dbReference>
<protein>
    <submittedName>
        <fullName evidence="7">TetR family transcriptional regulator</fullName>
    </submittedName>
</protein>
<evidence type="ECO:0000256" key="5">
    <source>
        <dbReference type="SAM" id="MobiDB-lite"/>
    </source>
</evidence>
<dbReference type="AlphaFoldDB" id="A0A810L525"/>
<sequence length="238" mass="24919">MKQADRRDATRDKLYAAAVELIAEQGFAATTVDAIAEAAGVAKGTVYYNFGSKTALFEQLLTHGVARLTERLREASAGLAPGEAVTALVAAQLAYLRDYRAFAQLLLSEMWRTNNQWHQTVALVRGEVIGTIGEVIGAGVASGEFAADLDVGLAASALFGVALVVGVDWLVFQPERDIDDVLAGLSAIVASRLRPAPEPGRRHASEDGQRPGTRPGPRPGSTAGDIPSGDPTPGDTVG</sequence>
<dbReference type="InterPro" id="IPR009057">
    <property type="entry name" value="Homeodomain-like_sf"/>
</dbReference>
<dbReference type="KEGG" id="aser:Asera_41030"/>
<keyword evidence="3" id="KW-0804">Transcription</keyword>
<dbReference type="OrthoDB" id="3172830at2"/>
<evidence type="ECO:0000256" key="4">
    <source>
        <dbReference type="PROSITE-ProRule" id="PRU00335"/>
    </source>
</evidence>
<reference evidence="7" key="1">
    <citation type="submission" date="2020-08" db="EMBL/GenBank/DDBJ databases">
        <title>Whole genome shotgun sequence of Actinocatenispora sera NBRC 101916.</title>
        <authorList>
            <person name="Komaki H."/>
            <person name="Tamura T."/>
        </authorList>
    </citation>
    <scope>NUCLEOTIDE SEQUENCE</scope>
    <source>
        <strain evidence="7">NBRC 101916</strain>
    </source>
</reference>
<dbReference type="EMBL" id="AP023354">
    <property type="protein sequence ID" value="BCJ29995.1"/>
    <property type="molecule type" value="Genomic_DNA"/>
</dbReference>
<evidence type="ECO:0000313" key="8">
    <source>
        <dbReference type="Proteomes" id="UP000680750"/>
    </source>
</evidence>
<feature type="compositionally biased region" description="Basic and acidic residues" evidence="5">
    <location>
        <begin position="199"/>
        <end position="209"/>
    </location>
</feature>
<dbReference type="RefSeq" id="WP_084130930.1">
    <property type="nucleotide sequence ID" value="NZ_AP023354.1"/>
</dbReference>
<dbReference type="PANTHER" id="PTHR30055">
    <property type="entry name" value="HTH-TYPE TRANSCRIPTIONAL REGULATOR RUTR"/>
    <property type="match status" value="1"/>
</dbReference>
<dbReference type="InterPro" id="IPR001647">
    <property type="entry name" value="HTH_TetR"/>
</dbReference>
<evidence type="ECO:0000256" key="3">
    <source>
        <dbReference type="ARBA" id="ARBA00023163"/>
    </source>
</evidence>
<gene>
    <name evidence="7" type="ORF">Asera_41030</name>
</gene>
<dbReference type="SUPFAM" id="SSF46689">
    <property type="entry name" value="Homeodomain-like"/>
    <property type="match status" value="1"/>
</dbReference>
<dbReference type="SUPFAM" id="SSF48498">
    <property type="entry name" value="Tetracyclin repressor-like, C-terminal domain"/>
    <property type="match status" value="1"/>
</dbReference>
<accession>A0A810L525</accession>
<feature type="DNA-binding region" description="H-T-H motif" evidence="4">
    <location>
        <begin position="31"/>
        <end position="50"/>
    </location>
</feature>
<keyword evidence="1" id="KW-0805">Transcription regulation</keyword>
<dbReference type="GO" id="GO:0003700">
    <property type="term" value="F:DNA-binding transcription factor activity"/>
    <property type="evidence" value="ECO:0007669"/>
    <property type="project" value="TreeGrafter"/>
</dbReference>